<comment type="caution">
    <text evidence="1">The sequence shown here is derived from an EMBL/GenBank/DDBJ whole genome shotgun (WGS) entry which is preliminary data.</text>
</comment>
<dbReference type="AlphaFoldDB" id="A0A6M1PLT1"/>
<evidence type="ECO:0000313" key="2">
    <source>
        <dbReference type="Proteomes" id="UP000480151"/>
    </source>
</evidence>
<protein>
    <recommendedName>
        <fullName evidence="3">HNH endonuclease</fullName>
    </recommendedName>
</protein>
<accession>A0A6M1PLT1</accession>
<dbReference type="Gene3D" id="3.90.75.20">
    <property type="match status" value="1"/>
</dbReference>
<gene>
    <name evidence="1" type="ORF">G5B47_02615</name>
</gene>
<keyword evidence="2" id="KW-1185">Reference proteome</keyword>
<dbReference type="EMBL" id="JAAKGU010000001">
    <property type="protein sequence ID" value="NGM81301.1"/>
    <property type="molecule type" value="Genomic_DNA"/>
</dbReference>
<evidence type="ECO:0000313" key="1">
    <source>
        <dbReference type="EMBL" id="NGM81301.1"/>
    </source>
</evidence>
<reference evidence="1 2" key="1">
    <citation type="submission" date="2020-02" db="EMBL/GenBank/DDBJ databases">
        <authorList>
            <person name="Gao J."/>
            <person name="Sun J."/>
        </authorList>
    </citation>
    <scope>NUCLEOTIDE SEQUENCE [LARGE SCALE GENOMIC DNA]</scope>
    <source>
        <strain evidence="1 2">7124</strain>
    </source>
</reference>
<dbReference type="SUPFAM" id="SSF54060">
    <property type="entry name" value="His-Me finger endonucleases"/>
    <property type="match status" value="1"/>
</dbReference>
<dbReference type="InterPro" id="IPR044925">
    <property type="entry name" value="His-Me_finger_sf"/>
</dbReference>
<evidence type="ECO:0008006" key="3">
    <source>
        <dbReference type="Google" id="ProtNLM"/>
    </source>
</evidence>
<dbReference type="RefSeq" id="WP_165094017.1">
    <property type="nucleotide sequence ID" value="NZ_JAAKGU010000001.1"/>
</dbReference>
<sequence length="203" mass="23679">MKRLKHNKVIELKNKEKVMPVNMDEFWSIPNLVDMNGTERSFSDYFVHSQTGNIWSCKSGRYLKPSPCTGNYRQVGIMDDSHKSYVRGQHRFVMAARLGTWEGWDEAHHLDTVPYNNCPINLSPRDRKGQFDETTRSNMSLAKIGKRSNFAKLTDDQVREIRKHIDEWTGQQTAFCVEIAEQLDVTYITIYNVIKQKVYKDVV</sequence>
<organism evidence="1 2">
    <name type="scientific">Paenibacillus apii</name>
    <dbReference type="NCBI Taxonomy" id="1850370"/>
    <lineage>
        <taxon>Bacteria</taxon>
        <taxon>Bacillati</taxon>
        <taxon>Bacillota</taxon>
        <taxon>Bacilli</taxon>
        <taxon>Bacillales</taxon>
        <taxon>Paenibacillaceae</taxon>
        <taxon>Paenibacillus</taxon>
    </lineage>
</organism>
<proteinExistence type="predicted"/>
<dbReference type="Proteomes" id="UP000480151">
    <property type="component" value="Unassembled WGS sequence"/>
</dbReference>
<name>A0A6M1PLT1_9BACL</name>